<dbReference type="Gene3D" id="1.25.10.10">
    <property type="entry name" value="Leucine-rich Repeat Variant"/>
    <property type="match status" value="2"/>
</dbReference>
<comment type="function">
    <text evidence="6">Scaffold protein component of the PI(3,5)P2 regulatory complex which regulates both the synthesis and turnover of phosphatidylinositol 3,5-bisphosphate (PtdIns(3,5)P2). Pentamerizes into a star-shaped structure and nucleates the assembly of the complex. The pentamer binds a single copy each of PIKFYVE and FIG4 and coordinates both PIKfyve kinase activity and FIG4 phosphatase activity, being required to maintain normal levels of phosphatidylinositol 3-phosphate (PtdIns(3)P) and phosphatidylinositol 5-phosphate (PtdIns(5)P). Plays a role in the biogenesis of endosome carrier vesicles (ECV) / multivesicular bodies (MVB) transport intermediates from early endosomes.</text>
</comment>
<dbReference type="SUPFAM" id="SSF48371">
    <property type="entry name" value="ARM repeat"/>
    <property type="match status" value="1"/>
</dbReference>
<evidence type="ECO:0000259" key="8">
    <source>
        <dbReference type="Pfam" id="PF11916"/>
    </source>
</evidence>
<feature type="domain" description="Vacuolar protein 14 C-terminal Fig4-binding" evidence="8">
    <location>
        <begin position="450"/>
        <end position="625"/>
    </location>
</feature>
<sequence>MTEKDYAPLSTACVKSLNDKFYEKRKAAALEIDKMVKDFAAHNNTAQIKRLFKVLGQDFATSHNPHGRKGGLIGLGAMAVGLGSANTAKYMEEFIPPILVCFNDSDLRVRYCACESLYNVVKVARGAILPYFTDIFGALSKSMCDSDQSVKNATELLDRLMKDIVTESDDFDLLAFISVLRERMYTKNPFGRQFIISWILVLISVPDIDMVIYLTDILDGLFKILEDPIPEIKRSAETVFMEFLHSIKLDPSRVDFAGMINILILHAQSSDELLQLTAITWMDEFIRLSGQNLLPYTSGIFIAILTCLSYDGDTRKIIKETATHVNDSLYKLIISNSKEPSITDSLDLSSIIEVLTKHLMLQQIPVQTKVTVLKWICHLLMNLPDKMYLHNEELFPVLMKVLSDNSEEVVQQTLVVMSELINLKSTNIEENKYFTKFMVNLLRLFATDRHLLEDRGAFIIRELCVLLNPEHIFKVLAEILREEQNLRFAAIMAQSLHTILLTSSELFELRNKLKDLKTEESVQVFIQLYKSWCHNPVATMSLCLLTQNYGHACDLVKYFGNIEVTVEFLTEVDKLIQLIESPIFTYLRLELLEKNESLVCALYGLLMILPQSEAFFMLHRRLSAVPVNSNRETKTPQTKSESIRDTIDFQELFQYFIDTQEKHKEQKHKQRQTLLANTKEVANLVL</sequence>
<dbReference type="GO" id="GO:0010008">
    <property type="term" value="C:endosome membrane"/>
    <property type="evidence" value="ECO:0007669"/>
    <property type="project" value="TreeGrafter"/>
</dbReference>
<dbReference type="KEGG" id="csol:105359203"/>
<evidence type="ECO:0000256" key="2">
    <source>
        <dbReference type="ARBA" id="ARBA00010225"/>
    </source>
</evidence>
<dbReference type="RefSeq" id="XP_011494021.1">
    <property type="nucleotide sequence ID" value="XM_011495719.1"/>
</dbReference>
<accession>A0AAJ6YBL0</accession>
<dbReference type="Proteomes" id="UP000695007">
    <property type="component" value="Unplaced"/>
</dbReference>
<dbReference type="PANTHER" id="PTHR16023:SF0">
    <property type="entry name" value="PROTEIN VAC14 HOMOLOG"/>
    <property type="match status" value="1"/>
</dbReference>
<evidence type="ECO:0000256" key="5">
    <source>
        <dbReference type="ARBA" id="ARBA00023136"/>
    </source>
</evidence>
<gene>
    <name evidence="10" type="primary">LOC105359203</name>
</gene>
<dbReference type="InterPro" id="IPR021841">
    <property type="entry name" value="VAC14_Fig4p-bd"/>
</dbReference>
<dbReference type="PANTHER" id="PTHR16023">
    <property type="entry name" value="TAX1 BINDING PROTEIN-RELATED"/>
    <property type="match status" value="1"/>
</dbReference>
<dbReference type="Pfam" id="PF12755">
    <property type="entry name" value="Vac14_Fab1_bd"/>
    <property type="match status" value="1"/>
</dbReference>
<comment type="subcellular location">
    <subcellularLocation>
        <location evidence="1">Endomembrane system</location>
    </subcellularLocation>
</comment>
<evidence type="ECO:0000313" key="9">
    <source>
        <dbReference type="Proteomes" id="UP000695007"/>
    </source>
</evidence>
<evidence type="ECO:0000313" key="10">
    <source>
        <dbReference type="RefSeq" id="XP_011494021.1"/>
    </source>
</evidence>
<evidence type="ECO:0000256" key="7">
    <source>
        <dbReference type="ARBA" id="ARBA00047092"/>
    </source>
</evidence>
<dbReference type="InterPro" id="IPR011989">
    <property type="entry name" value="ARM-like"/>
</dbReference>
<comment type="subunit">
    <text evidence="7">Forms pentamers. Component of the PI(3,5)P2 regulatory complex/PAS complex, at least composed of PIKFYVE, FIG4 and VAC14. VAC14 nucleates the assembly of the complex and serves as a scaffold by pentamerizing into a star-shaped structure, which can bind a single copy each of PIKFYVE and FIG4 and coordinates their activities. Interacts with NOS1.</text>
</comment>
<protein>
    <recommendedName>
        <fullName evidence="3">Protein VAC14 homolog</fullName>
    </recommendedName>
</protein>
<dbReference type="GeneID" id="105359203"/>
<dbReference type="GO" id="GO:0006661">
    <property type="term" value="P:phosphatidylinositol biosynthetic process"/>
    <property type="evidence" value="ECO:0007669"/>
    <property type="project" value="InterPro"/>
</dbReference>
<proteinExistence type="inferred from homology"/>
<reference evidence="10" key="1">
    <citation type="submission" date="2025-08" db="UniProtKB">
        <authorList>
            <consortium name="RefSeq"/>
        </authorList>
    </citation>
    <scope>IDENTIFICATION</scope>
</reference>
<name>A0AAJ6YBL0_9HYME</name>
<dbReference type="InterPro" id="IPR026825">
    <property type="entry name" value="Vac14"/>
</dbReference>
<keyword evidence="5" id="KW-0472">Membrane</keyword>
<evidence type="ECO:0000256" key="1">
    <source>
        <dbReference type="ARBA" id="ARBA00004308"/>
    </source>
</evidence>
<evidence type="ECO:0000256" key="3">
    <source>
        <dbReference type="ARBA" id="ARBA00013840"/>
    </source>
</evidence>
<dbReference type="AlphaFoldDB" id="A0AAJ6YBL0"/>
<dbReference type="GO" id="GO:0070772">
    <property type="term" value="C:PAS complex"/>
    <property type="evidence" value="ECO:0007669"/>
    <property type="project" value="InterPro"/>
</dbReference>
<keyword evidence="9" id="KW-1185">Reference proteome</keyword>
<keyword evidence="4" id="KW-0677">Repeat</keyword>
<organism evidence="9 10">
    <name type="scientific">Ceratosolen solmsi marchali</name>
    <dbReference type="NCBI Taxonomy" id="326594"/>
    <lineage>
        <taxon>Eukaryota</taxon>
        <taxon>Metazoa</taxon>
        <taxon>Ecdysozoa</taxon>
        <taxon>Arthropoda</taxon>
        <taxon>Hexapoda</taxon>
        <taxon>Insecta</taxon>
        <taxon>Pterygota</taxon>
        <taxon>Neoptera</taxon>
        <taxon>Endopterygota</taxon>
        <taxon>Hymenoptera</taxon>
        <taxon>Apocrita</taxon>
        <taxon>Proctotrupomorpha</taxon>
        <taxon>Chalcidoidea</taxon>
        <taxon>Agaonidae</taxon>
        <taxon>Agaoninae</taxon>
        <taxon>Ceratosolen</taxon>
    </lineage>
</organism>
<dbReference type="Pfam" id="PF11916">
    <property type="entry name" value="Vac14_Fig4_bd"/>
    <property type="match status" value="1"/>
</dbReference>
<comment type="similarity">
    <text evidence="2">Belongs to the VAC14 family.</text>
</comment>
<dbReference type="InterPro" id="IPR016024">
    <property type="entry name" value="ARM-type_fold"/>
</dbReference>
<evidence type="ECO:0000256" key="4">
    <source>
        <dbReference type="ARBA" id="ARBA00022737"/>
    </source>
</evidence>
<evidence type="ECO:0000256" key="6">
    <source>
        <dbReference type="ARBA" id="ARBA00045654"/>
    </source>
</evidence>